<dbReference type="EMBL" id="VJMH01005384">
    <property type="protein sequence ID" value="KAF0696597.1"/>
    <property type="molecule type" value="Genomic_DNA"/>
</dbReference>
<dbReference type="Proteomes" id="UP000332933">
    <property type="component" value="Unassembled WGS sequence"/>
</dbReference>
<feature type="repeat" description="ANK" evidence="3">
    <location>
        <begin position="311"/>
        <end position="343"/>
    </location>
</feature>
<dbReference type="PRINTS" id="PR01415">
    <property type="entry name" value="ANKYRIN"/>
</dbReference>
<gene>
    <name evidence="5" type="primary">Aste57867_12666</name>
    <name evidence="4" type="ORF">As57867_012620</name>
    <name evidence="5" type="ORF">ASTE57867_12666</name>
</gene>
<name>A0A485KW68_9STRA</name>
<evidence type="ECO:0000313" key="5">
    <source>
        <dbReference type="EMBL" id="VFT89516.1"/>
    </source>
</evidence>
<keyword evidence="1" id="KW-0677">Repeat</keyword>
<dbReference type="OrthoDB" id="40158at2759"/>
<dbReference type="SUPFAM" id="SSF48403">
    <property type="entry name" value="Ankyrin repeat"/>
    <property type="match status" value="1"/>
</dbReference>
<evidence type="ECO:0000256" key="1">
    <source>
        <dbReference type="ARBA" id="ARBA00022737"/>
    </source>
</evidence>
<proteinExistence type="predicted"/>
<feature type="repeat" description="ANK" evidence="3">
    <location>
        <begin position="413"/>
        <end position="445"/>
    </location>
</feature>
<accession>A0A485KW68</accession>
<evidence type="ECO:0000256" key="3">
    <source>
        <dbReference type="PROSITE-ProRule" id="PRU00023"/>
    </source>
</evidence>
<reference evidence="5 6" key="1">
    <citation type="submission" date="2019-03" db="EMBL/GenBank/DDBJ databases">
        <authorList>
            <person name="Gaulin E."/>
            <person name="Dumas B."/>
        </authorList>
    </citation>
    <scope>NUCLEOTIDE SEQUENCE [LARGE SCALE GENOMIC DNA]</scope>
    <source>
        <strain evidence="5">CBS 568.67</strain>
    </source>
</reference>
<dbReference type="Pfam" id="PF12796">
    <property type="entry name" value="Ank_2"/>
    <property type="match status" value="3"/>
</dbReference>
<evidence type="ECO:0000313" key="4">
    <source>
        <dbReference type="EMBL" id="KAF0696597.1"/>
    </source>
</evidence>
<dbReference type="InterPro" id="IPR002110">
    <property type="entry name" value="Ankyrin_rpt"/>
</dbReference>
<dbReference type="EMBL" id="CAADRA010005405">
    <property type="protein sequence ID" value="VFT89516.1"/>
    <property type="molecule type" value="Genomic_DNA"/>
</dbReference>
<feature type="repeat" description="ANK" evidence="3">
    <location>
        <begin position="379"/>
        <end position="412"/>
    </location>
</feature>
<reference evidence="4" key="2">
    <citation type="submission" date="2019-06" db="EMBL/GenBank/DDBJ databases">
        <title>Genomics analysis of Aphanomyces spp. identifies a new class of oomycete effector associated with host adaptation.</title>
        <authorList>
            <person name="Gaulin E."/>
        </authorList>
    </citation>
    <scope>NUCLEOTIDE SEQUENCE</scope>
    <source>
        <strain evidence="4">CBS 578.67</strain>
    </source>
</reference>
<feature type="repeat" description="ANK" evidence="3">
    <location>
        <begin position="206"/>
        <end position="238"/>
    </location>
</feature>
<keyword evidence="2 3" id="KW-0040">ANK repeat</keyword>
<protein>
    <submittedName>
        <fullName evidence="5">Aste57867_12666 protein</fullName>
    </submittedName>
</protein>
<feature type="repeat" description="ANK" evidence="3">
    <location>
        <begin position="172"/>
        <end position="205"/>
    </location>
</feature>
<dbReference type="PROSITE" id="PS50088">
    <property type="entry name" value="ANK_REPEAT"/>
    <property type="match status" value="6"/>
</dbReference>
<dbReference type="PANTHER" id="PTHR24198">
    <property type="entry name" value="ANKYRIN REPEAT AND PROTEIN KINASE DOMAIN-CONTAINING PROTEIN"/>
    <property type="match status" value="1"/>
</dbReference>
<dbReference type="SMART" id="SM00248">
    <property type="entry name" value="ANK"/>
    <property type="match status" value="7"/>
</dbReference>
<dbReference type="Gene3D" id="1.25.40.20">
    <property type="entry name" value="Ankyrin repeat-containing domain"/>
    <property type="match status" value="4"/>
</dbReference>
<evidence type="ECO:0000256" key="2">
    <source>
        <dbReference type="ARBA" id="ARBA00023043"/>
    </source>
</evidence>
<feature type="repeat" description="ANK" evidence="3">
    <location>
        <begin position="275"/>
        <end position="307"/>
    </location>
</feature>
<keyword evidence="6" id="KW-1185">Reference proteome</keyword>
<dbReference type="AlphaFoldDB" id="A0A485KW68"/>
<sequence>MMLDEIALLHLRLASIDRVLLLDSIAHVQRADALYQCFDHEASEIKSLRRWWKRRSVDRPLVLAESLKKGFHDGIYSRLGLHAPLLIVDDSDGGSFTSSRPSLTESPRSFLRSTIPTMAMRKQQSMRALRELAINAEPSCTPLHTAVLTGSVDRVTHLLEHKPFLVHAKDHEGNTPLHHACVVGRQPTIAQLLLDHGADVDAANHLGNTPLHKAALGGHMACVELLMAKHANVLRQNHKGQYASDLAGWRMHTDVTRYLRDLDMAAILQIEADEEGNTRLHYAAECNKLDAMLAILQSDSELHNVDGVNHAGYTALHLASRKGHYDIVQVLVGAGANPCFLTRDDAMTAVDLAETHLRIRNNLLRLERNYLADMDRNERGDTSLHVACSIGRLSLVKEFLKADGSDIHCINEDGNTPFHEAVRFGRVDVVLYILNQLPHLNIDLRNHAGLTPVAMAFPNTPLHTLLVDAKQAKLAGSQTNN</sequence>
<dbReference type="PROSITE" id="PS50297">
    <property type="entry name" value="ANK_REP_REGION"/>
    <property type="match status" value="4"/>
</dbReference>
<evidence type="ECO:0000313" key="6">
    <source>
        <dbReference type="Proteomes" id="UP000332933"/>
    </source>
</evidence>
<organism evidence="5 6">
    <name type="scientific">Aphanomyces stellatus</name>
    <dbReference type="NCBI Taxonomy" id="120398"/>
    <lineage>
        <taxon>Eukaryota</taxon>
        <taxon>Sar</taxon>
        <taxon>Stramenopiles</taxon>
        <taxon>Oomycota</taxon>
        <taxon>Saprolegniomycetes</taxon>
        <taxon>Saprolegniales</taxon>
        <taxon>Verrucalvaceae</taxon>
        <taxon>Aphanomyces</taxon>
    </lineage>
</organism>
<dbReference type="Pfam" id="PF00023">
    <property type="entry name" value="Ank"/>
    <property type="match status" value="1"/>
</dbReference>
<dbReference type="InterPro" id="IPR036770">
    <property type="entry name" value="Ankyrin_rpt-contain_sf"/>
</dbReference>
<dbReference type="PANTHER" id="PTHR24198:SF165">
    <property type="entry name" value="ANKYRIN REPEAT-CONTAINING PROTEIN-RELATED"/>
    <property type="match status" value="1"/>
</dbReference>